<comment type="caution">
    <text evidence="1">The sequence shown here is derived from an EMBL/GenBank/DDBJ whole genome shotgun (WGS) entry which is preliminary data.</text>
</comment>
<evidence type="ECO:0000313" key="2">
    <source>
        <dbReference type="Proteomes" id="UP001060085"/>
    </source>
</evidence>
<sequence length="625" mass="71169">MERADKRIEGTRKLELMQMPSSRGCSSCCLNPLLSNQNRPQEPPDSTGKSNIDSQQEFFSSIVSSIQQKSQFFTNHESLPSLEESVSSLNKTCPQHFKTSLADQIRSQEYYHLSQSNRVYLDYIGNGLFSYSQQEFYHSRTSIPSSSSSSIQVSSANLQVPFFGISYKSLTFDSQESEFDFESSMRRRILKYMNLSEDDYSIVFAANQESAFKILAELYPFKTNQNLITVYDHKNEGIEGMIESSKKKGAQTISAEFSWPSLRINSRKLKKMILNRGNKKNRGLFVFPLQSRITGSRYSYLWMNLAQENGWHILLDADSLGSKPMDTVGLCLFSPDFLISSFFKVFGENPSGFTCLFVKKSRIQILKKPSKSIGIVSLVPSSNSRISRQSSSDEHSSVGFGTAAELVPRISSRQLSIIIDENSKNPQLKSLGEMIREESLEANNLDLECKGLDHADEIGLIMINFRTKYLVNWLINALICLRHPHSESGIPLIRIYGPKIKFNRGFSVAFNVFDWKGDKIEPALVQKLADRNNISLTCGFLKNIWFSDSYNELKEEMLEENKKKIGIGNGKWEIGISVVTVSIGFLNNFEDLHRLWAFVSRFLDADFVEKERWRYMALNQTTVEV</sequence>
<proteinExistence type="predicted"/>
<organism evidence="1 2">
    <name type="scientific">Catharanthus roseus</name>
    <name type="common">Madagascar periwinkle</name>
    <name type="synonym">Vinca rosea</name>
    <dbReference type="NCBI Taxonomy" id="4058"/>
    <lineage>
        <taxon>Eukaryota</taxon>
        <taxon>Viridiplantae</taxon>
        <taxon>Streptophyta</taxon>
        <taxon>Embryophyta</taxon>
        <taxon>Tracheophyta</taxon>
        <taxon>Spermatophyta</taxon>
        <taxon>Magnoliopsida</taxon>
        <taxon>eudicotyledons</taxon>
        <taxon>Gunneridae</taxon>
        <taxon>Pentapetalae</taxon>
        <taxon>asterids</taxon>
        <taxon>lamiids</taxon>
        <taxon>Gentianales</taxon>
        <taxon>Apocynaceae</taxon>
        <taxon>Rauvolfioideae</taxon>
        <taxon>Vinceae</taxon>
        <taxon>Catharanthinae</taxon>
        <taxon>Catharanthus</taxon>
    </lineage>
</organism>
<keyword evidence="2" id="KW-1185">Reference proteome</keyword>
<evidence type="ECO:0000313" key="1">
    <source>
        <dbReference type="EMBL" id="KAI5655579.1"/>
    </source>
</evidence>
<name>A0ACC0A4P6_CATRO</name>
<accession>A0ACC0A4P6</accession>
<protein>
    <submittedName>
        <fullName evidence="1">Uncharacterized protein</fullName>
    </submittedName>
</protein>
<gene>
    <name evidence="1" type="ORF">M9H77_32766</name>
</gene>
<dbReference type="EMBL" id="CM044707">
    <property type="protein sequence ID" value="KAI5655579.1"/>
    <property type="molecule type" value="Genomic_DNA"/>
</dbReference>
<reference evidence="2" key="1">
    <citation type="journal article" date="2023" name="Nat. Plants">
        <title>Single-cell RNA sequencing provides a high-resolution roadmap for understanding the multicellular compartmentation of specialized metabolism.</title>
        <authorList>
            <person name="Sun S."/>
            <person name="Shen X."/>
            <person name="Li Y."/>
            <person name="Li Y."/>
            <person name="Wang S."/>
            <person name="Li R."/>
            <person name="Zhang H."/>
            <person name="Shen G."/>
            <person name="Guo B."/>
            <person name="Wei J."/>
            <person name="Xu J."/>
            <person name="St-Pierre B."/>
            <person name="Chen S."/>
            <person name="Sun C."/>
        </authorList>
    </citation>
    <scope>NUCLEOTIDE SEQUENCE [LARGE SCALE GENOMIC DNA]</scope>
</reference>
<dbReference type="Proteomes" id="UP001060085">
    <property type="component" value="Linkage Group LG07"/>
</dbReference>